<keyword evidence="1" id="KW-0812">Transmembrane</keyword>
<protein>
    <submittedName>
        <fullName evidence="2">Uncharacterized protein</fullName>
    </submittedName>
</protein>
<keyword evidence="1" id="KW-0472">Membrane</keyword>
<feature type="transmembrane region" description="Helical" evidence="1">
    <location>
        <begin position="222"/>
        <end position="245"/>
    </location>
</feature>
<evidence type="ECO:0000313" key="2">
    <source>
        <dbReference type="EMBL" id="OOM16740.1"/>
    </source>
</evidence>
<comment type="caution">
    <text evidence="2">The sequence shown here is derived from an EMBL/GenBank/DDBJ whole genome shotgun (WGS) entry which is preliminary data.</text>
</comment>
<name>A0A1S8NJW4_CLOSA</name>
<sequence length="306" mass="35380">MSRKINKQQIHKLLEQKNKENIVKTREAEESLLRALKNYKYNPYTKPNKKIITENEYKNKARIELGIKCYIVKTVGSICVFASLFFLFIVIAIDIAIYIADLSISSLDNIGIVSLKMLSPILFIVYFVCRSYEKFLIDQKVEELKNPVEICKNEEERNETKFEELSNINIEHLNNYYKQTYDQCDKSFSIAKIASNASYIILATGLILFLISTFIFKDDRSRLIMFGITTGTGVVVKIVSSLYFYMYNTSVSKLSEYHDKLYAIQNILISLELSNQIKDSAKKDDVKVDMVKRLLEIGSEVKVKDK</sequence>
<dbReference type="EMBL" id="LZYZ01000001">
    <property type="protein sequence ID" value="OOM16740.1"/>
    <property type="molecule type" value="Genomic_DNA"/>
</dbReference>
<reference evidence="2 3" key="1">
    <citation type="submission" date="2016-05" db="EMBL/GenBank/DDBJ databases">
        <title>Microbial solvent formation.</title>
        <authorList>
            <person name="Poehlein A."/>
            <person name="Montoya Solano J.D."/>
            <person name="Flitsch S."/>
            <person name="Krabben P."/>
            <person name="Duerre P."/>
            <person name="Daniel R."/>
        </authorList>
    </citation>
    <scope>NUCLEOTIDE SEQUENCE [LARGE SCALE GENOMIC DNA]</scope>
    <source>
        <strain evidence="2 3">L1-8</strain>
    </source>
</reference>
<proteinExistence type="predicted"/>
<dbReference type="RefSeq" id="WP_077864412.1">
    <property type="nucleotide sequence ID" value="NZ_LZYZ01000001.1"/>
</dbReference>
<evidence type="ECO:0000313" key="3">
    <source>
        <dbReference type="Proteomes" id="UP000191154"/>
    </source>
</evidence>
<dbReference type="AlphaFoldDB" id="A0A1S8NJW4"/>
<accession>A0A1S8NJW4</accession>
<organism evidence="2 3">
    <name type="scientific">Clostridium saccharobutylicum</name>
    <dbReference type="NCBI Taxonomy" id="169679"/>
    <lineage>
        <taxon>Bacteria</taxon>
        <taxon>Bacillati</taxon>
        <taxon>Bacillota</taxon>
        <taxon>Clostridia</taxon>
        <taxon>Eubacteriales</taxon>
        <taxon>Clostridiaceae</taxon>
        <taxon>Clostridium</taxon>
    </lineage>
</organism>
<evidence type="ECO:0000256" key="1">
    <source>
        <dbReference type="SAM" id="Phobius"/>
    </source>
</evidence>
<feature type="transmembrane region" description="Helical" evidence="1">
    <location>
        <begin position="70"/>
        <end position="98"/>
    </location>
</feature>
<feature type="transmembrane region" description="Helical" evidence="1">
    <location>
        <begin position="196"/>
        <end position="216"/>
    </location>
</feature>
<dbReference type="Proteomes" id="UP000191154">
    <property type="component" value="Unassembled WGS sequence"/>
</dbReference>
<gene>
    <name evidence="2" type="ORF">CLOSAC_10340</name>
</gene>
<feature type="transmembrane region" description="Helical" evidence="1">
    <location>
        <begin position="110"/>
        <end position="129"/>
    </location>
</feature>
<keyword evidence="1" id="KW-1133">Transmembrane helix</keyword>